<keyword evidence="4 5" id="KW-0472">Membrane</keyword>
<feature type="transmembrane region" description="Helical" evidence="5">
    <location>
        <begin position="12"/>
        <end position="32"/>
    </location>
</feature>
<evidence type="ECO:0000313" key="6">
    <source>
        <dbReference type="EMBL" id="MBP0439884.1"/>
    </source>
</evidence>
<keyword evidence="3 5" id="KW-1133">Transmembrane helix</keyword>
<organism evidence="6 7">
    <name type="scientific">Tianweitania sediminis</name>
    <dbReference type="NCBI Taxonomy" id="1502156"/>
    <lineage>
        <taxon>Bacteria</taxon>
        <taxon>Pseudomonadati</taxon>
        <taxon>Pseudomonadota</taxon>
        <taxon>Alphaproteobacteria</taxon>
        <taxon>Hyphomicrobiales</taxon>
        <taxon>Phyllobacteriaceae</taxon>
        <taxon>Tianweitania</taxon>
    </lineage>
</organism>
<dbReference type="EMBL" id="JAGIYY010000004">
    <property type="protein sequence ID" value="MBP0439884.1"/>
    <property type="molecule type" value="Genomic_DNA"/>
</dbReference>
<dbReference type="AlphaFoldDB" id="A0A8J7RPY7"/>
<keyword evidence="7" id="KW-1185">Reference proteome</keyword>
<sequence>MSDARSAPMRSPLPVLVLAAVLALSFAGHALLPLPWIGRPLADVLFMLGAIAVLCGLALVGATARQFRRENTTIRPDRAAQHLVTDGVFKISRNPIYLGMAMLMFGLGFLIGSLWFFIFGLIACLILQAVAIKPEERHLDAVFGKRYRDYRKKVRRWI</sequence>
<dbReference type="GO" id="GO:0016740">
    <property type="term" value="F:transferase activity"/>
    <property type="evidence" value="ECO:0007669"/>
    <property type="project" value="UniProtKB-ARBA"/>
</dbReference>
<comment type="caution">
    <text evidence="6">The sequence shown here is derived from an EMBL/GenBank/DDBJ whole genome shotgun (WGS) entry which is preliminary data.</text>
</comment>
<accession>A0A8J7RPY7</accession>
<dbReference type="RefSeq" id="WP_209335903.1">
    <property type="nucleotide sequence ID" value="NZ_JAGIYY010000004.1"/>
</dbReference>
<evidence type="ECO:0000256" key="5">
    <source>
        <dbReference type="SAM" id="Phobius"/>
    </source>
</evidence>
<evidence type="ECO:0000256" key="1">
    <source>
        <dbReference type="ARBA" id="ARBA00004127"/>
    </source>
</evidence>
<protein>
    <submittedName>
        <fullName evidence="6">Isoprenylcysteine carboxylmethyltransferase family protein</fullName>
    </submittedName>
</protein>
<evidence type="ECO:0000313" key="7">
    <source>
        <dbReference type="Proteomes" id="UP000666240"/>
    </source>
</evidence>
<feature type="transmembrane region" description="Helical" evidence="5">
    <location>
        <begin position="44"/>
        <end position="64"/>
    </location>
</feature>
<evidence type="ECO:0000256" key="4">
    <source>
        <dbReference type="ARBA" id="ARBA00023136"/>
    </source>
</evidence>
<gene>
    <name evidence="6" type="ORF">J5Y06_14595</name>
</gene>
<dbReference type="GO" id="GO:0012505">
    <property type="term" value="C:endomembrane system"/>
    <property type="evidence" value="ECO:0007669"/>
    <property type="project" value="UniProtKB-SubCell"/>
</dbReference>
<proteinExistence type="predicted"/>
<keyword evidence="2 5" id="KW-0812">Transmembrane</keyword>
<dbReference type="PANTHER" id="PTHR12714:SF24">
    <property type="entry name" value="SLR1182 PROTEIN"/>
    <property type="match status" value="1"/>
</dbReference>
<comment type="subcellular location">
    <subcellularLocation>
        <location evidence="1">Endomembrane system</location>
        <topology evidence="1">Multi-pass membrane protein</topology>
    </subcellularLocation>
</comment>
<dbReference type="Proteomes" id="UP000666240">
    <property type="component" value="Unassembled WGS sequence"/>
</dbReference>
<name>A0A8J7RPY7_9HYPH</name>
<reference evidence="6" key="1">
    <citation type="submission" date="2021-03" db="EMBL/GenBank/DDBJ databases">
        <title>Genome sequencing and assembly of Tianweitania sediminis.</title>
        <authorList>
            <person name="Chhetri G."/>
        </authorList>
    </citation>
    <scope>NUCLEOTIDE SEQUENCE</scope>
    <source>
        <strain evidence="6">Z8</strain>
    </source>
</reference>
<dbReference type="Gene3D" id="1.20.120.1630">
    <property type="match status" value="1"/>
</dbReference>
<feature type="transmembrane region" description="Helical" evidence="5">
    <location>
        <begin position="97"/>
        <end position="130"/>
    </location>
</feature>
<dbReference type="PANTHER" id="PTHR12714">
    <property type="entry name" value="PROTEIN-S ISOPRENYLCYSTEINE O-METHYLTRANSFERASE"/>
    <property type="match status" value="1"/>
</dbReference>
<dbReference type="Pfam" id="PF04191">
    <property type="entry name" value="PEMT"/>
    <property type="match status" value="1"/>
</dbReference>
<evidence type="ECO:0000256" key="3">
    <source>
        <dbReference type="ARBA" id="ARBA00022989"/>
    </source>
</evidence>
<dbReference type="InterPro" id="IPR007318">
    <property type="entry name" value="Phopholipid_MeTrfase"/>
</dbReference>
<evidence type="ECO:0000256" key="2">
    <source>
        <dbReference type="ARBA" id="ARBA00022692"/>
    </source>
</evidence>